<feature type="transmembrane region" description="Helical" evidence="6">
    <location>
        <begin position="245"/>
        <end position="263"/>
    </location>
</feature>
<feature type="transmembrane region" description="Helical" evidence="6">
    <location>
        <begin position="213"/>
        <end position="233"/>
    </location>
</feature>
<dbReference type="PANTHER" id="PTHR23526">
    <property type="entry name" value="INTEGRAL MEMBRANE TRANSPORT PROTEIN-RELATED"/>
    <property type="match status" value="1"/>
</dbReference>
<keyword evidence="9" id="KW-1185">Reference proteome</keyword>
<dbReference type="InterPro" id="IPR036259">
    <property type="entry name" value="MFS_trans_sf"/>
</dbReference>
<feature type="transmembrane region" description="Helical" evidence="6">
    <location>
        <begin position="75"/>
        <end position="93"/>
    </location>
</feature>
<feature type="transmembrane region" description="Helical" evidence="6">
    <location>
        <begin position="33"/>
        <end position="55"/>
    </location>
</feature>
<dbReference type="Gene3D" id="1.20.1250.20">
    <property type="entry name" value="MFS general substrate transporter like domains"/>
    <property type="match status" value="2"/>
</dbReference>
<protein>
    <submittedName>
        <fullName evidence="8">MFS transporter</fullName>
    </submittedName>
</protein>
<dbReference type="InterPro" id="IPR011701">
    <property type="entry name" value="MFS"/>
</dbReference>
<keyword evidence="4 6" id="KW-1133">Transmembrane helix</keyword>
<reference evidence="8" key="1">
    <citation type="submission" date="2023-12" db="EMBL/GenBank/DDBJ databases">
        <title>Fervidustalea candida gen. nov., sp. nov., a novel member of the family Paenibacillaceae isolated from a geothermal area.</title>
        <authorList>
            <person name="Li W.-J."/>
            <person name="Jiao J.-Y."/>
            <person name="Chen Y."/>
        </authorList>
    </citation>
    <scope>NUCLEOTIDE SEQUENCE</scope>
    <source>
        <strain evidence="8">SYSU GA230002</strain>
    </source>
</reference>
<gene>
    <name evidence="8" type="ORF">VF724_07815</name>
</gene>
<evidence type="ECO:0000256" key="2">
    <source>
        <dbReference type="ARBA" id="ARBA00022448"/>
    </source>
</evidence>
<evidence type="ECO:0000313" key="8">
    <source>
        <dbReference type="EMBL" id="MEB3101567.1"/>
    </source>
</evidence>
<proteinExistence type="predicted"/>
<feature type="transmembrane region" description="Helical" evidence="6">
    <location>
        <begin position="275"/>
        <end position="292"/>
    </location>
</feature>
<feature type="transmembrane region" description="Helical" evidence="6">
    <location>
        <begin position="159"/>
        <end position="180"/>
    </location>
</feature>
<name>A0ABU5ZI68_9BACL</name>
<evidence type="ECO:0000256" key="6">
    <source>
        <dbReference type="SAM" id="Phobius"/>
    </source>
</evidence>
<feature type="transmembrane region" description="Helical" evidence="6">
    <location>
        <begin position="346"/>
        <end position="378"/>
    </location>
</feature>
<evidence type="ECO:0000256" key="1">
    <source>
        <dbReference type="ARBA" id="ARBA00004651"/>
    </source>
</evidence>
<evidence type="ECO:0000256" key="3">
    <source>
        <dbReference type="ARBA" id="ARBA00022692"/>
    </source>
</evidence>
<organism evidence="8 9">
    <name type="scientific">Ferviditalea candida</name>
    <dbReference type="NCBI Taxonomy" id="3108399"/>
    <lineage>
        <taxon>Bacteria</taxon>
        <taxon>Bacillati</taxon>
        <taxon>Bacillota</taxon>
        <taxon>Bacilli</taxon>
        <taxon>Bacillales</taxon>
        <taxon>Paenibacillaceae</taxon>
        <taxon>Ferviditalea</taxon>
    </lineage>
</organism>
<evidence type="ECO:0000256" key="4">
    <source>
        <dbReference type="ARBA" id="ARBA00022989"/>
    </source>
</evidence>
<comment type="subcellular location">
    <subcellularLocation>
        <location evidence="1">Cell membrane</location>
        <topology evidence="1">Multi-pass membrane protein</topology>
    </subcellularLocation>
</comment>
<keyword evidence="5 6" id="KW-0472">Membrane</keyword>
<dbReference type="PROSITE" id="PS50850">
    <property type="entry name" value="MFS"/>
    <property type="match status" value="1"/>
</dbReference>
<feature type="transmembrane region" description="Helical" evidence="6">
    <location>
        <begin position="298"/>
        <end position="320"/>
    </location>
</feature>
<keyword evidence="2" id="KW-0813">Transport</keyword>
<evidence type="ECO:0000313" key="9">
    <source>
        <dbReference type="Proteomes" id="UP001310386"/>
    </source>
</evidence>
<evidence type="ECO:0000259" key="7">
    <source>
        <dbReference type="PROSITE" id="PS50850"/>
    </source>
</evidence>
<accession>A0ABU5ZI68</accession>
<dbReference type="EMBL" id="JAYJLD010000008">
    <property type="protein sequence ID" value="MEB3101567.1"/>
    <property type="molecule type" value="Genomic_DNA"/>
</dbReference>
<feature type="domain" description="Major facilitator superfamily (MFS) profile" evidence="7">
    <location>
        <begin position="9"/>
        <end position="387"/>
    </location>
</feature>
<evidence type="ECO:0000256" key="5">
    <source>
        <dbReference type="ARBA" id="ARBA00023136"/>
    </source>
</evidence>
<feature type="transmembrane region" description="Helical" evidence="6">
    <location>
        <begin position="7"/>
        <end position="27"/>
    </location>
</feature>
<sequence>MKRERVIAIFYVLLLMQLLYFIALHGTRPLISLYAHSLGASVTVIGFLVSSYALFPMLMAVQIGRLLDRFGARKMTFFGTGGILTALMLPVIFPNMVFLFVSQFLMGFFQLCVIVSLQKTVGNFPGDRDKNIAAFSMVGSLGEFIGPLVHGFSYDHFGFQISFVFAASFVLMALILVFSLRPGSWNLGKSVPGGDYGQSSAWIMLKQVNLRKAMVLSGLVLYSKDLFVAYFPVYGTGLGMSAGKIGLILSIAAGMSIAVRMSQFWLVRMFGRGKVLLVTLLISGLAFILIPMTSFPLILAIIAAILGAGLGLGQPLSLVYTLNMSPPSRQGEVLGMRLTFNRGSQFIAPFLFGGIGGFAGVSPIFWVSGSLMLLGAYFTRMSNDPEPQAK</sequence>
<dbReference type="InterPro" id="IPR052528">
    <property type="entry name" value="Sugar_transport-like"/>
</dbReference>
<dbReference type="RefSeq" id="WP_371753684.1">
    <property type="nucleotide sequence ID" value="NZ_JAYJLD010000008.1"/>
</dbReference>
<dbReference type="PANTHER" id="PTHR23526:SF4">
    <property type="entry name" value="INTEGRAL MEMBRANE TRANSPORT PROTEIN"/>
    <property type="match status" value="1"/>
</dbReference>
<comment type="caution">
    <text evidence="8">The sequence shown here is derived from an EMBL/GenBank/DDBJ whole genome shotgun (WGS) entry which is preliminary data.</text>
</comment>
<dbReference type="SUPFAM" id="SSF103473">
    <property type="entry name" value="MFS general substrate transporter"/>
    <property type="match status" value="1"/>
</dbReference>
<keyword evidence="3 6" id="KW-0812">Transmembrane</keyword>
<dbReference type="Proteomes" id="UP001310386">
    <property type="component" value="Unassembled WGS sequence"/>
</dbReference>
<dbReference type="InterPro" id="IPR020846">
    <property type="entry name" value="MFS_dom"/>
</dbReference>
<dbReference type="Pfam" id="PF07690">
    <property type="entry name" value="MFS_1"/>
    <property type="match status" value="2"/>
</dbReference>